<protein>
    <submittedName>
        <fullName evidence="1">Spermidine resistance protein</fullName>
        <ecNumber evidence="1">4.1.1.50</ecNumber>
    </submittedName>
</protein>
<evidence type="ECO:0000313" key="1">
    <source>
        <dbReference type="EMBL" id="KAJ1898466.1"/>
    </source>
</evidence>
<keyword evidence="2" id="KW-1185">Reference proteome</keyword>
<comment type="caution">
    <text evidence="1">The sequence shown here is derived from an EMBL/GenBank/DDBJ whole genome shotgun (WGS) entry which is preliminary data.</text>
</comment>
<gene>
    <name evidence="1" type="primary">SPE2_1</name>
    <name evidence="1" type="ORF">LPJ66_002722</name>
</gene>
<accession>A0ACC1IPQ0</accession>
<dbReference type="EMBL" id="JANBPG010000236">
    <property type="protein sequence ID" value="KAJ1898466.1"/>
    <property type="molecule type" value="Genomic_DNA"/>
</dbReference>
<reference evidence="1" key="1">
    <citation type="submission" date="2022-07" db="EMBL/GenBank/DDBJ databases">
        <title>Phylogenomic reconstructions and comparative analyses of Kickxellomycotina fungi.</title>
        <authorList>
            <person name="Reynolds N.K."/>
            <person name="Stajich J.E."/>
            <person name="Barry K."/>
            <person name="Grigoriev I.V."/>
            <person name="Crous P."/>
            <person name="Smith M.E."/>
        </authorList>
    </citation>
    <scope>NUCLEOTIDE SEQUENCE</scope>
    <source>
        <strain evidence="1">Benny 63K</strain>
    </source>
</reference>
<keyword evidence="1" id="KW-0456">Lyase</keyword>
<evidence type="ECO:0000313" key="2">
    <source>
        <dbReference type="Proteomes" id="UP001150581"/>
    </source>
</evidence>
<dbReference type="Proteomes" id="UP001150581">
    <property type="component" value="Unassembled WGS sequence"/>
</dbReference>
<feature type="non-terminal residue" evidence="1">
    <location>
        <position position="1"/>
    </location>
</feature>
<sequence length="256" mass="26934">TDTAVNNSAEGSPLFCAISRSSSRSTVHSMLASSDYATTAAAAAASGRGSRASLAVEDTTVEILMTGLDPERMRVMYLGGVSSEEGAIGGKAVEHASGISAIYPESASDSYLFTPCGFSLNGVQGDGYYTIHVTPEPHCSYASFETNISNDSGIDLHKPEGIKSLVEKVTKAFGPRYVTVTVFKARGGDELSGGYAPGPAAGAAAGKDRKALRYAAADADVAPPAFEAVDGYKSVDRVLYEFDHYWLRYGYYVMAD</sequence>
<name>A0ACC1IPQ0_9FUNG</name>
<organism evidence="1 2">
    <name type="scientific">Kickxella alabastrina</name>
    <dbReference type="NCBI Taxonomy" id="61397"/>
    <lineage>
        <taxon>Eukaryota</taxon>
        <taxon>Fungi</taxon>
        <taxon>Fungi incertae sedis</taxon>
        <taxon>Zoopagomycota</taxon>
        <taxon>Kickxellomycotina</taxon>
        <taxon>Kickxellomycetes</taxon>
        <taxon>Kickxellales</taxon>
        <taxon>Kickxellaceae</taxon>
        <taxon>Kickxella</taxon>
    </lineage>
</organism>
<dbReference type="EC" id="4.1.1.50" evidence="1"/>
<proteinExistence type="predicted"/>